<dbReference type="PROSITE" id="PS00636">
    <property type="entry name" value="DNAJ_1"/>
    <property type="match status" value="1"/>
</dbReference>
<dbReference type="Gene3D" id="1.10.287.110">
    <property type="entry name" value="DnaJ domain"/>
    <property type="match status" value="1"/>
</dbReference>
<dbReference type="InterPro" id="IPR051964">
    <property type="entry name" value="Chaperone_stress_response"/>
</dbReference>
<feature type="compositionally biased region" description="Basic and acidic residues" evidence="1">
    <location>
        <begin position="41"/>
        <end position="56"/>
    </location>
</feature>
<dbReference type="EMBL" id="JARJCM010000146">
    <property type="protein sequence ID" value="KAJ7025971.1"/>
    <property type="molecule type" value="Genomic_DNA"/>
</dbReference>
<evidence type="ECO:0000256" key="1">
    <source>
        <dbReference type="SAM" id="MobiDB-lite"/>
    </source>
</evidence>
<proteinExistence type="predicted"/>
<reference evidence="3" key="1">
    <citation type="submission" date="2023-03" db="EMBL/GenBank/DDBJ databases">
        <title>Massive genome expansion in bonnet fungi (Mycena s.s.) driven by repeated elements and novel gene families across ecological guilds.</title>
        <authorList>
            <consortium name="Lawrence Berkeley National Laboratory"/>
            <person name="Harder C.B."/>
            <person name="Miyauchi S."/>
            <person name="Viragh M."/>
            <person name="Kuo A."/>
            <person name="Thoen E."/>
            <person name="Andreopoulos B."/>
            <person name="Lu D."/>
            <person name="Skrede I."/>
            <person name="Drula E."/>
            <person name="Henrissat B."/>
            <person name="Morin E."/>
            <person name="Kohler A."/>
            <person name="Barry K."/>
            <person name="LaButti K."/>
            <person name="Morin E."/>
            <person name="Salamov A."/>
            <person name="Lipzen A."/>
            <person name="Mereny Z."/>
            <person name="Hegedus B."/>
            <person name="Baldrian P."/>
            <person name="Stursova M."/>
            <person name="Weitz H."/>
            <person name="Taylor A."/>
            <person name="Grigoriev I.V."/>
            <person name="Nagy L.G."/>
            <person name="Martin F."/>
            <person name="Kauserud H."/>
        </authorList>
    </citation>
    <scope>NUCLEOTIDE SEQUENCE</scope>
    <source>
        <strain evidence="3">CBHHK200</strain>
    </source>
</reference>
<dbReference type="Proteomes" id="UP001218188">
    <property type="component" value="Unassembled WGS sequence"/>
</dbReference>
<dbReference type="CDD" id="cd06257">
    <property type="entry name" value="DnaJ"/>
    <property type="match status" value="1"/>
</dbReference>
<dbReference type="InterPro" id="IPR036869">
    <property type="entry name" value="J_dom_sf"/>
</dbReference>
<feature type="region of interest" description="Disordered" evidence="1">
    <location>
        <begin position="314"/>
        <end position="343"/>
    </location>
</feature>
<evidence type="ECO:0000313" key="3">
    <source>
        <dbReference type="EMBL" id="KAJ7025971.1"/>
    </source>
</evidence>
<sequence>MGAAASRLDLDSMDLYAVLEISEDATSEDIKQAYRKKAREHHPDKNQDDVEGSTRRFKRVLEAYETLSNDNKRSDYDMRRESDISTEPEPSHKPPPPFTPPGAWTEEIKIKHTKSTGSWSEWLYGLAFRPEGYSRYAFRPEIYAANNQCLGPGITSHTVYDFYRSLRGLYFSKDDHSEASVFTIIENFFICIAIDEQLWHCADSHESRAYPRFGCGHFVWTRDDWDLSDGGLPQEVHRFYEFWSTFKTLKSFEWIAPYTCPQFVSAREERLCRKANKPYQERAKAEYNELIRKIVKALKEQDPRYLMHLEIQAQKHATRGQGAESGKKNKKKGKNKNKNKTTW</sequence>
<accession>A0AAD6WWH7</accession>
<dbReference type="InterPro" id="IPR018253">
    <property type="entry name" value="DnaJ_domain_CS"/>
</dbReference>
<dbReference type="AlphaFoldDB" id="A0AAD6WWH7"/>
<feature type="compositionally biased region" description="Basic residues" evidence="1">
    <location>
        <begin position="328"/>
        <end position="343"/>
    </location>
</feature>
<evidence type="ECO:0000313" key="4">
    <source>
        <dbReference type="Proteomes" id="UP001218188"/>
    </source>
</evidence>
<dbReference type="InterPro" id="IPR001623">
    <property type="entry name" value="DnaJ_domain"/>
</dbReference>
<dbReference type="Pfam" id="PF00226">
    <property type="entry name" value="DnaJ"/>
    <property type="match status" value="1"/>
</dbReference>
<name>A0AAD6WWH7_9AGAR</name>
<feature type="domain" description="J" evidence="2">
    <location>
        <begin position="14"/>
        <end position="80"/>
    </location>
</feature>
<feature type="region of interest" description="Disordered" evidence="1">
    <location>
        <begin position="70"/>
        <end position="103"/>
    </location>
</feature>
<dbReference type="SUPFAM" id="SSF46565">
    <property type="entry name" value="Chaperone J-domain"/>
    <property type="match status" value="1"/>
</dbReference>
<dbReference type="PROSITE" id="PS50076">
    <property type="entry name" value="DNAJ_2"/>
    <property type="match status" value="1"/>
</dbReference>
<dbReference type="Pfam" id="PF21884">
    <property type="entry name" value="ZUO1-like_ZHD"/>
    <property type="match status" value="1"/>
</dbReference>
<dbReference type="SMART" id="SM00271">
    <property type="entry name" value="DnaJ"/>
    <property type="match status" value="1"/>
</dbReference>
<gene>
    <name evidence="3" type="ORF">C8F04DRAFT_1126897</name>
</gene>
<feature type="compositionally biased region" description="Basic and acidic residues" evidence="1">
    <location>
        <begin position="70"/>
        <end position="83"/>
    </location>
</feature>
<organism evidence="3 4">
    <name type="scientific">Mycena alexandri</name>
    <dbReference type="NCBI Taxonomy" id="1745969"/>
    <lineage>
        <taxon>Eukaryota</taxon>
        <taxon>Fungi</taxon>
        <taxon>Dikarya</taxon>
        <taxon>Basidiomycota</taxon>
        <taxon>Agaricomycotina</taxon>
        <taxon>Agaricomycetes</taxon>
        <taxon>Agaricomycetidae</taxon>
        <taxon>Agaricales</taxon>
        <taxon>Marasmiineae</taxon>
        <taxon>Mycenaceae</taxon>
        <taxon>Mycena</taxon>
    </lineage>
</organism>
<comment type="caution">
    <text evidence="3">The sequence shown here is derived from an EMBL/GenBank/DDBJ whole genome shotgun (WGS) entry which is preliminary data.</text>
</comment>
<evidence type="ECO:0000259" key="2">
    <source>
        <dbReference type="PROSITE" id="PS50076"/>
    </source>
</evidence>
<keyword evidence="4" id="KW-1185">Reference proteome</keyword>
<feature type="region of interest" description="Disordered" evidence="1">
    <location>
        <begin position="32"/>
        <end position="56"/>
    </location>
</feature>
<dbReference type="InterPro" id="IPR054076">
    <property type="entry name" value="ZUO1-like_ZHD"/>
</dbReference>
<dbReference type="GO" id="GO:0005737">
    <property type="term" value="C:cytoplasm"/>
    <property type="evidence" value="ECO:0007669"/>
    <property type="project" value="TreeGrafter"/>
</dbReference>
<dbReference type="PANTHER" id="PTHR44029:SF1">
    <property type="entry name" value="DNAJ HOMOLOG SUBFAMILY C MEMBER 21"/>
    <property type="match status" value="1"/>
</dbReference>
<dbReference type="PRINTS" id="PR00625">
    <property type="entry name" value="JDOMAIN"/>
</dbReference>
<protein>
    <recommendedName>
        <fullName evidence="2">J domain-containing protein</fullName>
    </recommendedName>
</protein>
<dbReference type="PANTHER" id="PTHR44029">
    <property type="entry name" value="DNAJ HOMOLOG SUBFAMILY C MEMBER 21"/>
    <property type="match status" value="1"/>
</dbReference>